<evidence type="ECO:0000313" key="2">
    <source>
        <dbReference type="Proteomes" id="UP000032180"/>
    </source>
</evidence>
<name>A0A0D9VNA5_9ORYZ</name>
<reference evidence="2" key="2">
    <citation type="submission" date="2013-12" db="EMBL/GenBank/DDBJ databases">
        <authorList>
            <person name="Yu Y."/>
            <person name="Lee S."/>
            <person name="de Baynast K."/>
            <person name="Wissotski M."/>
            <person name="Liu L."/>
            <person name="Talag J."/>
            <person name="Goicoechea J."/>
            <person name="Angelova A."/>
            <person name="Jetty R."/>
            <person name="Kudrna D."/>
            <person name="Golser W."/>
            <person name="Rivera L."/>
            <person name="Zhang J."/>
            <person name="Wing R."/>
        </authorList>
    </citation>
    <scope>NUCLEOTIDE SEQUENCE</scope>
</reference>
<dbReference type="AlphaFoldDB" id="A0A0D9VNA5"/>
<dbReference type="Gramene" id="LPERR03G00280.1">
    <property type="protein sequence ID" value="LPERR03G00280.1"/>
    <property type="gene ID" value="LPERR03G00280"/>
</dbReference>
<organism evidence="1 2">
    <name type="scientific">Leersia perrieri</name>
    <dbReference type="NCBI Taxonomy" id="77586"/>
    <lineage>
        <taxon>Eukaryota</taxon>
        <taxon>Viridiplantae</taxon>
        <taxon>Streptophyta</taxon>
        <taxon>Embryophyta</taxon>
        <taxon>Tracheophyta</taxon>
        <taxon>Spermatophyta</taxon>
        <taxon>Magnoliopsida</taxon>
        <taxon>Liliopsida</taxon>
        <taxon>Poales</taxon>
        <taxon>Poaceae</taxon>
        <taxon>BOP clade</taxon>
        <taxon>Oryzoideae</taxon>
        <taxon>Oryzeae</taxon>
        <taxon>Oryzinae</taxon>
        <taxon>Leersia</taxon>
    </lineage>
</organism>
<reference evidence="1 2" key="1">
    <citation type="submission" date="2012-08" db="EMBL/GenBank/DDBJ databases">
        <title>Oryza genome evolution.</title>
        <authorList>
            <person name="Wing R.A."/>
        </authorList>
    </citation>
    <scope>NUCLEOTIDE SEQUENCE</scope>
</reference>
<sequence length="69" mass="7589">MLSNNISQCQSVTTHRYRGELWWSSVWESWVCGRKNFDGKSGGRGANTMVVAELVATADGDAKAREGEP</sequence>
<dbReference type="Proteomes" id="UP000032180">
    <property type="component" value="Chromosome 3"/>
</dbReference>
<reference evidence="1" key="3">
    <citation type="submission" date="2015-04" db="UniProtKB">
        <authorList>
            <consortium name="EnsemblPlants"/>
        </authorList>
    </citation>
    <scope>IDENTIFICATION</scope>
</reference>
<keyword evidence="2" id="KW-1185">Reference proteome</keyword>
<proteinExistence type="predicted"/>
<protein>
    <submittedName>
        <fullName evidence="1">Uncharacterized protein</fullName>
    </submittedName>
</protein>
<dbReference type="EnsemblPlants" id="LPERR03G00280.1">
    <property type="protein sequence ID" value="LPERR03G00280.1"/>
    <property type="gene ID" value="LPERR03G00280"/>
</dbReference>
<accession>A0A0D9VNA5</accession>
<evidence type="ECO:0000313" key="1">
    <source>
        <dbReference type="EnsemblPlants" id="LPERR03G00280.1"/>
    </source>
</evidence>
<dbReference type="HOGENOM" id="CLU_2779490_0_0_1"/>